<accession>A0A1I7ENX1</accession>
<evidence type="ECO:0000313" key="2">
    <source>
        <dbReference type="EMBL" id="SFU25620.1"/>
    </source>
</evidence>
<name>A0A1I7ENX1_9BURK</name>
<protein>
    <submittedName>
        <fullName evidence="2">Uncharacterized protein</fullName>
    </submittedName>
</protein>
<reference evidence="2 3" key="1">
    <citation type="submission" date="2016-10" db="EMBL/GenBank/DDBJ databases">
        <authorList>
            <person name="de Groot N.N."/>
        </authorList>
    </citation>
    <scope>NUCLEOTIDE SEQUENCE [LARGE SCALE GENOMIC DNA]</scope>
    <source>
        <strain evidence="2 3">LMG 27731</strain>
    </source>
</reference>
<dbReference type="EMBL" id="FPBH01000039">
    <property type="protein sequence ID" value="SFU25620.1"/>
    <property type="molecule type" value="Genomic_DNA"/>
</dbReference>
<gene>
    <name evidence="2" type="ORF">SAMN05192563_103924</name>
</gene>
<organism evidence="2 3">
    <name type="scientific">Paraburkholderia aspalathi</name>
    <dbReference type="NCBI Taxonomy" id="1324617"/>
    <lineage>
        <taxon>Bacteria</taxon>
        <taxon>Pseudomonadati</taxon>
        <taxon>Pseudomonadota</taxon>
        <taxon>Betaproteobacteria</taxon>
        <taxon>Burkholderiales</taxon>
        <taxon>Burkholderiaceae</taxon>
        <taxon>Paraburkholderia</taxon>
    </lineage>
</organism>
<sequence length="96" mass="11025">MKADHPVPATADAADSHDDSQCKWRPSGDFALVHPSGWTIARYSVYDEWHYLLWEPINRCTADNSKQFHGPFGNVRHAMRLHRDLSAHLQQREMAA</sequence>
<feature type="region of interest" description="Disordered" evidence="1">
    <location>
        <begin position="1"/>
        <end position="20"/>
    </location>
</feature>
<dbReference type="AlphaFoldDB" id="A0A1I7ENX1"/>
<evidence type="ECO:0000313" key="3">
    <source>
        <dbReference type="Proteomes" id="UP000198844"/>
    </source>
</evidence>
<proteinExistence type="predicted"/>
<dbReference type="Proteomes" id="UP000198844">
    <property type="component" value="Unassembled WGS sequence"/>
</dbReference>
<evidence type="ECO:0000256" key="1">
    <source>
        <dbReference type="SAM" id="MobiDB-lite"/>
    </source>
</evidence>
<dbReference type="RefSeq" id="WP_093645462.1">
    <property type="nucleotide sequence ID" value="NZ_FPBH01000039.1"/>
</dbReference>
<dbReference type="OrthoDB" id="9016971at2"/>